<feature type="region of interest" description="Disordered" evidence="1">
    <location>
        <begin position="1"/>
        <end position="72"/>
    </location>
</feature>
<dbReference type="SUPFAM" id="SSF56672">
    <property type="entry name" value="DNA/RNA polymerases"/>
    <property type="match status" value="1"/>
</dbReference>
<evidence type="ECO:0000256" key="1">
    <source>
        <dbReference type="SAM" id="MobiDB-lite"/>
    </source>
</evidence>
<name>X6N1W6_RETFI</name>
<sequence>MTEKLNKKENTSKEMKKSIEPKDLKQWFDTYLEKEKKKEQSGKESDQSNGNGVQQMANKTIPSAPKPETRKISKIENVDGTMDKKADVNTVKNCPRMDAETNRRYPHQIFQVIPDQSKFQCMYCTFGDATLVQLQPKLIMRSTIVANLTRDFSQYDWKKIVEQCGKNEWEYAISQGFIINKQVVKTYTEDSDEEKWINEKKKDQTPERSQNNVMVGDLEKLKANDPGFTFRKQERDMELQMVNQMQTGTQEAVREWEECPDMASKSQEMSNKRIPEMQRQYEKKHGEENLKEASDLMIEMKLYKAEMLAAQNLLMELVQTMQQQIQDTCAAVYRVHNQIEDIKKQAIADKGCLEEITTRHVQTIGEQNEMENVEETRNKVHGVMSETEKVKEQIAGIKEHITESMSSGVRQGARAEHYKQQVNSGKVGWTRSGKITGKNKGYEEMKSERERYKKDSNDKERTNKLILFGQELNRMVNIGSITSKLREIISFPLFFPKVSLHMNRRGDRKYVVIEAKSTMDATKMWRQLVQAKKEGRLKEITQVEFKKEDYERWRINAQNALQMRGKRIYENLNEGDRRKNIGRYIRKEQEQQNLKRESPRMKERERSKRLCMADTEGELCFLQPSAKIIEVNRSQEKDTKKFCIIFLNMHGDYRNKMRKLSPFKIFMNNQKADIIGCCETKVVEKIKDQKIDGIKIIHQPSYYRAATSEMKPSNGMCMMISEADNQEIQINKYASNYISTAIFERIPMVVIFVYISPMDRINAIHIDKAWNDVQGVVEIFQKLQYAIIIMGDFNARVKQTGDAINNQSGSRLIEWCERGNLKILNIEQCRGQRTFHANKSEVKIFSIVDYAIVNRHEFWTRSGIKMEVLKQYVASDHYPIRCTFQQDRVDQNKKMVKLHVPYYCRVSSEREQMQEAVREFVKEMEIREKENSKGSTVKERYNTIMMALYKALIGKSVITLKKNPIEERKNGRTGEEGLCEILEEINEEIRTSEHGTEKVKELIGKYQTEQVKQNQKEILRMVGRAREAYEQKNDFEVYRSLRQDGDGEWFPIYESERMIVQDKERLEVITKYYAELYSEEVQDDWELHNDIKVRYGEIMDKASMDKEEKIVTIREIVETAKQLKSHKAMFLDCIPNEVIKMIAQEKPEILQEYINMIIKSPQEIPRKMLASKLTIIPKKTCPTSPEETRGIRVKSAMLTLLDKIILKKIRPVIEQELCKEQGGFRKETGTINQIIMLRMVLYHAKHISKKRTYVINIDFQKAFDSVWHKGLMVKLEKIGIRGGLLGSINSILRDGSVIPEVDGYYGKPIRVRRGNGQGYSTSGPLFNVYINDLIKEIDKVSRYQNMYGEESPKCLMYADDLITWANNDEEAERIVATIESYCRKWKLKTNIDKSTVTVINGTNKEDNNWNKDGMREVVDFKYLGIIMDLKSGSWNKHIDQIVGKLKNIYIIASNRGIIGGLLPVELQVKYYKTVVRPIIEYGIQTFRPTVTQMKKLEAIQHRYLTKISGTYITTRYAAIRVLIGIAPIKARADLLRLRAWYDIMQQNNIQKKFAILEMRWISGNVERIQNQREKSYTLDVYNTLQEYGLEDYWRDEIDMTKKQWEGTIKERILKKTHENDINEIEKSQSCIFLRELTKSQSKEGKYYTKIQKIGGKEHTRSFAPFARIITGNPNMNWKRVVNGEVERQTKTCPWCLEQWNCPIGHVVLECKKMETIRTMTIKQKENKEENEMTSEQFFMFCKKAFSNSKYV</sequence>
<feature type="region of interest" description="Disordered" evidence="1">
    <location>
        <begin position="438"/>
        <end position="457"/>
    </location>
</feature>
<evidence type="ECO:0000313" key="4">
    <source>
        <dbReference type="Proteomes" id="UP000023152"/>
    </source>
</evidence>
<dbReference type="GO" id="GO:0003824">
    <property type="term" value="F:catalytic activity"/>
    <property type="evidence" value="ECO:0007669"/>
    <property type="project" value="InterPro"/>
</dbReference>
<keyword evidence="4" id="KW-1185">Reference proteome</keyword>
<dbReference type="Pfam" id="PF14529">
    <property type="entry name" value="Exo_endo_phos_2"/>
    <property type="match status" value="1"/>
</dbReference>
<dbReference type="Gene3D" id="3.30.70.270">
    <property type="match status" value="1"/>
</dbReference>
<dbReference type="PROSITE" id="PS50878">
    <property type="entry name" value="RT_POL"/>
    <property type="match status" value="1"/>
</dbReference>
<organism evidence="3 4">
    <name type="scientific">Reticulomyxa filosa</name>
    <dbReference type="NCBI Taxonomy" id="46433"/>
    <lineage>
        <taxon>Eukaryota</taxon>
        <taxon>Sar</taxon>
        <taxon>Rhizaria</taxon>
        <taxon>Retaria</taxon>
        <taxon>Foraminifera</taxon>
        <taxon>Monothalamids</taxon>
        <taxon>Reticulomyxidae</taxon>
        <taxon>Reticulomyxa</taxon>
    </lineage>
</organism>
<dbReference type="EMBL" id="ASPP01012963">
    <property type="protein sequence ID" value="ETO20071.1"/>
    <property type="molecule type" value="Genomic_DNA"/>
</dbReference>
<dbReference type="OrthoDB" id="410104at2759"/>
<dbReference type="InterPro" id="IPR036691">
    <property type="entry name" value="Endo/exonu/phosph_ase_sf"/>
</dbReference>
<protein>
    <recommendedName>
        <fullName evidence="2">Reverse transcriptase domain-containing protein</fullName>
    </recommendedName>
</protein>
<dbReference type="Gene3D" id="3.60.10.10">
    <property type="entry name" value="Endonuclease/exonuclease/phosphatase"/>
    <property type="match status" value="1"/>
</dbReference>
<dbReference type="Pfam" id="PF00078">
    <property type="entry name" value="RVT_1"/>
    <property type="match status" value="1"/>
</dbReference>
<dbReference type="InterPro" id="IPR043128">
    <property type="entry name" value="Rev_trsase/Diguanyl_cyclase"/>
</dbReference>
<feature type="domain" description="Reverse transcriptase" evidence="2">
    <location>
        <begin position="1157"/>
        <end position="1427"/>
    </location>
</feature>
<dbReference type="InterPro" id="IPR005135">
    <property type="entry name" value="Endo/exonuclease/phosphatase"/>
</dbReference>
<dbReference type="Proteomes" id="UP000023152">
    <property type="component" value="Unassembled WGS sequence"/>
</dbReference>
<comment type="caution">
    <text evidence="3">The sequence shown here is derived from an EMBL/GenBank/DDBJ whole genome shotgun (WGS) entry which is preliminary data.</text>
</comment>
<feature type="compositionally biased region" description="Basic and acidic residues" evidence="1">
    <location>
        <begin position="1"/>
        <end position="46"/>
    </location>
</feature>
<evidence type="ECO:0000313" key="3">
    <source>
        <dbReference type="EMBL" id="ETO20071.1"/>
    </source>
</evidence>
<dbReference type="InterPro" id="IPR000477">
    <property type="entry name" value="RT_dom"/>
</dbReference>
<accession>X6N1W6</accession>
<feature type="compositionally biased region" description="Basic and acidic residues" evidence="1">
    <location>
        <begin position="440"/>
        <end position="457"/>
    </location>
</feature>
<dbReference type="CDD" id="cd01650">
    <property type="entry name" value="RT_nLTR_like"/>
    <property type="match status" value="1"/>
</dbReference>
<dbReference type="SUPFAM" id="SSF56219">
    <property type="entry name" value="DNase I-like"/>
    <property type="match status" value="1"/>
</dbReference>
<reference evidence="3 4" key="1">
    <citation type="journal article" date="2013" name="Curr. Biol.">
        <title>The Genome of the Foraminiferan Reticulomyxa filosa.</title>
        <authorList>
            <person name="Glockner G."/>
            <person name="Hulsmann N."/>
            <person name="Schleicher M."/>
            <person name="Noegel A.A."/>
            <person name="Eichinger L."/>
            <person name="Gallinger C."/>
            <person name="Pawlowski J."/>
            <person name="Sierra R."/>
            <person name="Euteneuer U."/>
            <person name="Pillet L."/>
            <person name="Moustafa A."/>
            <person name="Platzer M."/>
            <person name="Groth M."/>
            <person name="Szafranski K."/>
            <person name="Schliwa M."/>
        </authorList>
    </citation>
    <scope>NUCLEOTIDE SEQUENCE [LARGE SCALE GENOMIC DNA]</scope>
</reference>
<proteinExistence type="predicted"/>
<dbReference type="PANTHER" id="PTHR47027:SF20">
    <property type="entry name" value="REVERSE TRANSCRIPTASE-LIKE PROTEIN WITH RNA-DIRECTED DNA POLYMERASE DOMAIN"/>
    <property type="match status" value="1"/>
</dbReference>
<feature type="compositionally biased region" description="Polar residues" evidence="1">
    <location>
        <begin position="47"/>
        <end position="61"/>
    </location>
</feature>
<dbReference type="PANTHER" id="PTHR47027">
    <property type="entry name" value="REVERSE TRANSCRIPTASE DOMAIN-CONTAINING PROTEIN"/>
    <property type="match status" value="1"/>
</dbReference>
<evidence type="ECO:0000259" key="2">
    <source>
        <dbReference type="PROSITE" id="PS50878"/>
    </source>
</evidence>
<dbReference type="InterPro" id="IPR043502">
    <property type="entry name" value="DNA/RNA_pol_sf"/>
</dbReference>
<gene>
    <name evidence="3" type="ORF">RFI_17147</name>
</gene>